<feature type="transmembrane region" description="Helical" evidence="1">
    <location>
        <begin position="175"/>
        <end position="199"/>
    </location>
</feature>
<dbReference type="CDD" id="cd02440">
    <property type="entry name" value="AdoMet_MTases"/>
    <property type="match status" value="1"/>
</dbReference>
<dbReference type="PANTHER" id="PTHR43861:SF5">
    <property type="entry name" value="BLL5978 PROTEIN"/>
    <property type="match status" value="1"/>
</dbReference>
<dbReference type="InterPro" id="IPR029063">
    <property type="entry name" value="SAM-dependent_MTases_sf"/>
</dbReference>
<keyword evidence="1" id="KW-0472">Membrane</keyword>
<dbReference type="Pfam" id="PF13489">
    <property type="entry name" value="Methyltransf_23"/>
    <property type="match status" value="1"/>
</dbReference>
<reference evidence="2 3" key="1">
    <citation type="submission" date="2022-06" db="EMBL/GenBank/DDBJ databases">
        <title>Acetobacer genomes from food samples.</title>
        <authorList>
            <person name="Sombolestani A."/>
        </authorList>
    </citation>
    <scope>NUCLEOTIDE SEQUENCE [LARGE SCALE GENOMIC DNA]</scope>
    <source>
        <strain evidence="2 3">R-83285</strain>
    </source>
</reference>
<name>A0ABT1F452_9PROT</name>
<dbReference type="SUPFAM" id="SSF53335">
    <property type="entry name" value="S-adenosyl-L-methionine-dependent methyltransferases"/>
    <property type="match status" value="1"/>
</dbReference>
<gene>
    <name evidence="2" type="ORF">NKW50_15525</name>
</gene>
<protein>
    <submittedName>
        <fullName evidence="2">Class I SAM-dependent methyltransferase</fullName>
    </submittedName>
</protein>
<dbReference type="EMBL" id="JAMYZZ010000070">
    <property type="protein sequence ID" value="MCP1259982.1"/>
    <property type="molecule type" value="Genomic_DNA"/>
</dbReference>
<evidence type="ECO:0000313" key="2">
    <source>
        <dbReference type="EMBL" id="MCP1259982.1"/>
    </source>
</evidence>
<evidence type="ECO:0000256" key="1">
    <source>
        <dbReference type="SAM" id="Phobius"/>
    </source>
</evidence>
<dbReference type="GO" id="GO:0008168">
    <property type="term" value="F:methyltransferase activity"/>
    <property type="evidence" value="ECO:0007669"/>
    <property type="project" value="UniProtKB-KW"/>
</dbReference>
<keyword evidence="3" id="KW-1185">Reference proteome</keyword>
<dbReference type="Gene3D" id="3.40.50.150">
    <property type="entry name" value="Vaccinia Virus protein VP39"/>
    <property type="match status" value="1"/>
</dbReference>
<keyword evidence="1" id="KW-1133">Transmembrane helix</keyword>
<keyword evidence="2" id="KW-0489">Methyltransferase</keyword>
<accession>A0ABT1F452</accession>
<comment type="caution">
    <text evidence="2">The sequence shown here is derived from an EMBL/GenBank/DDBJ whole genome shotgun (WGS) entry which is preliminary data.</text>
</comment>
<organism evidence="2 3">
    <name type="scientific">Acetobacter lambici</name>
    <dbReference type="NCBI Taxonomy" id="1332824"/>
    <lineage>
        <taxon>Bacteria</taxon>
        <taxon>Pseudomonadati</taxon>
        <taxon>Pseudomonadota</taxon>
        <taxon>Alphaproteobacteria</taxon>
        <taxon>Acetobacterales</taxon>
        <taxon>Acetobacteraceae</taxon>
        <taxon>Acetobacter</taxon>
    </lineage>
</organism>
<dbReference type="RefSeq" id="WP_253544447.1">
    <property type="nucleotide sequence ID" value="NZ_JAMYZY010000064.1"/>
</dbReference>
<proteinExistence type="predicted"/>
<keyword evidence="2" id="KW-0808">Transferase</keyword>
<keyword evidence="1" id="KW-0812">Transmembrane</keyword>
<sequence>MGCAHGWFIEAAEKQGFKVLGIEPDVNVYNATAQRGLPVRNGFFPQVLSSSEKFDVIVFNDVFEHILDVADILNKCRSHLNPDGQLILNLPSSTGIFYRISKGLAGRGFKGFFERLWQKGLPSPHLHYFNTRNLSKLLQDNGFEVISTGSLTTLRAKGLFTRISYAGNHSLPIRLLIYILLIMVVPFLYLMPSDIIYLISKKVGD</sequence>
<dbReference type="PANTHER" id="PTHR43861">
    <property type="entry name" value="TRANS-ACONITATE 2-METHYLTRANSFERASE-RELATED"/>
    <property type="match status" value="1"/>
</dbReference>
<dbReference type="Proteomes" id="UP001523528">
    <property type="component" value="Unassembled WGS sequence"/>
</dbReference>
<evidence type="ECO:0000313" key="3">
    <source>
        <dbReference type="Proteomes" id="UP001523528"/>
    </source>
</evidence>
<dbReference type="GO" id="GO:0032259">
    <property type="term" value="P:methylation"/>
    <property type="evidence" value="ECO:0007669"/>
    <property type="project" value="UniProtKB-KW"/>
</dbReference>